<proteinExistence type="predicted"/>
<gene>
    <name evidence="1" type="ORF">AN2V17_02320</name>
</gene>
<name>A0ACB5UEM3_9FIRM</name>
<organism evidence="1 2">
    <name type="scientific">Vallitalea maricola</name>
    <dbReference type="NCBI Taxonomy" id="3074433"/>
    <lineage>
        <taxon>Bacteria</taxon>
        <taxon>Bacillati</taxon>
        <taxon>Bacillota</taxon>
        <taxon>Clostridia</taxon>
        <taxon>Lachnospirales</taxon>
        <taxon>Vallitaleaceae</taxon>
        <taxon>Vallitalea</taxon>
    </lineage>
</organism>
<accession>A0ACB5UEM3</accession>
<dbReference type="Proteomes" id="UP001374599">
    <property type="component" value="Unassembled WGS sequence"/>
</dbReference>
<evidence type="ECO:0000313" key="1">
    <source>
        <dbReference type="EMBL" id="GMQ61004.1"/>
    </source>
</evidence>
<keyword evidence="2" id="KW-1185">Reference proteome</keyword>
<sequence length="491" mass="54868">MDWDIKSRNSIDSTMRNLYHELSKLEDEIFRLGDFINSSGQAYSQAENSISKLVGLDNLTINSSIGSNENSNSATGNYPFKNFDFSSNIKHLLNFFSIIGQITADFMRHEFPITELNYIKQFYLDNGIKINNISSDYIAKSIVTDKNPVLIQSTADPMVQSYLTQIIKDLPALDNCLNRAPYSEEGRLEQIKEYLRNQGYDVPYTGGLEPKMFNTLNYLRGSNQYVFEKITSTNTQLVNNNETDEDEGWFSWVDDVGDWIGDRAQDVSDWYVDNHIGEYLYTGVEIVGGVATTVVSAGGIFFSSGTAVPAYVSLAHGINSVYNGIQDFKHINNNDFKSVGSENLFRDHVYKPTGKMVGSLIGETVDIGNMVLGNETNYSESGGKLGESIGELGYYGVDIFGGASGIKSSVNAMRTKVTHLTSTYYYAGNDIIGYTRMNDIKLIDRPSNIARLYEATSILLNSSGIFYNLKSLKNDYIDNEPDDINYDTQLN</sequence>
<comment type="caution">
    <text evidence="1">The sequence shown here is derived from an EMBL/GenBank/DDBJ whole genome shotgun (WGS) entry which is preliminary data.</text>
</comment>
<protein>
    <submittedName>
        <fullName evidence="1">Uncharacterized protein</fullName>
    </submittedName>
</protein>
<evidence type="ECO:0000313" key="2">
    <source>
        <dbReference type="Proteomes" id="UP001374599"/>
    </source>
</evidence>
<reference evidence="1" key="1">
    <citation type="submission" date="2023-09" db="EMBL/GenBank/DDBJ databases">
        <title>Vallitalea sediminicola and Vallitalea maricola sp. nov., anaerobic bacteria isolated from marine sediment.</title>
        <authorList>
            <person name="Hirano S."/>
            <person name="Maeda A."/>
            <person name="Terahara T."/>
            <person name="Mori K."/>
            <person name="Hamada M."/>
            <person name="Matsumoto R."/>
            <person name="Kobayashi T."/>
        </authorList>
    </citation>
    <scope>NUCLEOTIDE SEQUENCE</scope>
    <source>
        <strain evidence="1">AN17-2</strain>
    </source>
</reference>
<dbReference type="EMBL" id="BTPU01000003">
    <property type="protein sequence ID" value="GMQ61004.1"/>
    <property type="molecule type" value="Genomic_DNA"/>
</dbReference>